<sequence>MRNTSNAISPFYDQEPGAPPPFPPMLTDQLELFCKIHRPTTLIADEILAPKASSIITTVGTSPTCAPKLKLTKRSHKRGHRSSPYSKEVARTCSRSMTPISSDSPGSSNSSSNGDSSTPVVPLPEDLKIPKPPGEPGRPGRGGYTLYEALNWSPKAYAKFKKHVHNLIDDHLETAKCSSAQSPALLKVVRNKAVSEFPELEKYINLWPVNDMIMSRLKYTSGRARRKLVEMAVGKSKSDHLRKTNLRHAL</sequence>
<evidence type="ECO:0000313" key="3">
    <source>
        <dbReference type="Proteomes" id="UP001195769"/>
    </source>
</evidence>
<dbReference type="RefSeq" id="XP_041220790.1">
    <property type="nucleotide sequence ID" value="XM_041367927.1"/>
</dbReference>
<comment type="caution">
    <text evidence="2">The sequence shown here is derived from an EMBL/GenBank/DDBJ whole genome shotgun (WGS) entry which is preliminary data.</text>
</comment>
<feature type="region of interest" description="Disordered" evidence="1">
    <location>
        <begin position="1"/>
        <end position="24"/>
    </location>
</feature>
<accession>A0AAD4HH21</accession>
<reference evidence="2" key="1">
    <citation type="journal article" date="2020" name="New Phytol.">
        <title>Comparative genomics reveals dynamic genome evolution in host specialist ectomycorrhizal fungi.</title>
        <authorList>
            <person name="Lofgren L.A."/>
            <person name="Nguyen N.H."/>
            <person name="Vilgalys R."/>
            <person name="Ruytinx J."/>
            <person name="Liao H.L."/>
            <person name="Branco S."/>
            <person name="Kuo A."/>
            <person name="LaButti K."/>
            <person name="Lipzen A."/>
            <person name="Andreopoulos W."/>
            <person name="Pangilinan J."/>
            <person name="Riley R."/>
            <person name="Hundley H."/>
            <person name="Na H."/>
            <person name="Barry K."/>
            <person name="Grigoriev I.V."/>
            <person name="Stajich J.E."/>
            <person name="Kennedy P.G."/>
        </authorList>
    </citation>
    <scope>NUCLEOTIDE SEQUENCE</scope>
    <source>
        <strain evidence="2">FC203</strain>
    </source>
</reference>
<dbReference type="AlphaFoldDB" id="A0AAD4HH21"/>
<keyword evidence="3" id="KW-1185">Reference proteome</keyword>
<feature type="compositionally biased region" description="Low complexity" evidence="1">
    <location>
        <begin position="101"/>
        <end position="117"/>
    </location>
</feature>
<dbReference type="GeneID" id="64662225"/>
<feature type="compositionally biased region" description="Basic residues" evidence="1">
    <location>
        <begin position="70"/>
        <end position="81"/>
    </location>
</feature>
<evidence type="ECO:0000256" key="1">
    <source>
        <dbReference type="SAM" id="MobiDB-lite"/>
    </source>
</evidence>
<organism evidence="2 3">
    <name type="scientific">Suillus fuscotomentosus</name>
    <dbReference type="NCBI Taxonomy" id="1912939"/>
    <lineage>
        <taxon>Eukaryota</taxon>
        <taxon>Fungi</taxon>
        <taxon>Dikarya</taxon>
        <taxon>Basidiomycota</taxon>
        <taxon>Agaricomycotina</taxon>
        <taxon>Agaricomycetes</taxon>
        <taxon>Agaricomycetidae</taxon>
        <taxon>Boletales</taxon>
        <taxon>Suillineae</taxon>
        <taxon>Suillaceae</taxon>
        <taxon>Suillus</taxon>
    </lineage>
</organism>
<gene>
    <name evidence="2" type="ORF">F5891DRAFT_1194422</name>
</gene>
<dbReference type="Proteomes" id="UP001195769">
    <property type="component" value="Unassembled WGS sequence"/>
</dbReference>
<proteinExistence type="predicted"/>
<feature type="region of interest" description="Disordered" evidence="1">
    <location>
        <begin position="65"/>
        <end position="142"/>
    </location>
</feature>
<protein>
    <submittedName>
        <fullName evidence="2">Uncharacterized protein</fullName>
    </submittedName>
</protein>
<dbReference type="EMBL" id="JABBWK010000069">
    <property type="protein sequence ID" value="KAG1895214.1"/>
    <property type="molecule type" value="Genomic_DNA"/>
</dbReference>
<name>A0AAD4HH21_9AGAM</name>
<evidence type="ECO:0000313" key="2">
    <source>
        <dbReference type="EMBL" id="KAG1895214.1"/>
    </source>
</evidence>